<reference evidence="3" key="1">
    <citation type="journal article" date="2011" name="Genetics">
        <title>Massive changes in genome architecture accompany the transition to self-fertility in the filamentous fungus Neurospora tetrasperma.</title>
        <authorList>
            <person name="Ellison C.E."/>
            <person name="Stajich J.E."/>
            <person name="Jacobson D.J."/>
            <person name="Natvig D.O."/>
            <person name="Lapidus A."/>
            <person name="Foster B."/>
            <person name="Aerts A."/>
            <person name="Riley R."/>
            <person name="Lindquist E.A."/>
            <person name="Grigoriev I.V."/>
            <person name="Taylor J.W."/>
        </authorList>
    </citation>
    <scope>NUCLEOTIDE SEQUENCE [LARGE SCALE GENOMIC DNA]</scope>
    <source>
        <strain evidence="3">FGSC 2508 / P0657</strain>
    </source>
</reference>
<keyword evidence="3" id="KW-1185">Reference proteome</keyword>
<dbReference type="HOGENOM" id="CLU_1090270_0_0_1"/>
<organism evidence="2 3">
    <name type="scientific">Neurospora tetrasperma (strain FGSC 2508 / ATCC MYA-4615 / P0657)</name>
    <dbReference type="NCBI Taxonomy" id="510951"/>
    <lineage>
        <taxon>Eukaryota</taxon>
        <taxon>Fungi</taxon>
        <taxon>Dikarya</taxon>
        <taxon>Ascomycota</taxon>
        <taxon>Pezizomycotina</taxon>
        <taxon>Sordariomycetes</taxon>
        <taxon>Sordariomycetidae</taxon>
        <taxon>Sordariales</taxon>
        <taxon>Sordariaceae</taxon>
        <taxon>Neurospora</taxon>
    </lineage>
</organism>
<protein>
    <submittedName>
        <fullName evidence="2">Uncharacterized protein</fullName>
    </submittedName>
</protein>
<accession>F8N3M7</accession>
<dbReference type="AlphaFoldDB" id="F8N3M7"/>
<feature type="region of interest" description="Disordered" evidence="1">
    <location>
        <begin position="51"/>
        <end position="91"/>
    </location>
</feature>
<evidence type="ECO:0000256" key="1">
    <source>
        <dbReference type="SAM" id="MobiDB-lite"/>
    </source>
</evidence>
<dbReference type="KEGG" id="nte:NEUTE1DRAFT51763"/>
<sequence>MNSLYAILFRSLNQRRPFGLNRLVTAEVTRTVGLSAAIPLALGHWQYVGNTAQGHRPNSTKANQPNDKKKPTGKGKKPRLTEEEKKEEKRRRKKVVKDFNEFIGERKLKDWRKLCYTIGLEGEFEDVQSCRESTPPENRPLLILISFHPHQAIKAVHVNIYDVLEADRIIQAGGKSRPQQFPTPQALSEYSVEYRKVYPREKVIENQPEHAMLKHIFNPELEEKLQREREEKLRKKKESKLKRKEKSQREKEEKQTETGST</sequence>
<feature type="compositionally biased region" description="Polar residues" evidence="1">
    <location>
        <begin position="51"/>
        <end position="65"/>
    </location>
</feature>
<evidence type="ECO:0000313" key="3">
    <source>
        <dbReference type="Proteomes" id="UP000008065"/>
    </source>
</evidence>
<dbReference type="Proteomes" id="UP000008065">
    <property type="component" value="Unassembled WGS sequence"/>
</dbReference>
<feature type="compositionally biased region" description="Basic and acidic residues" evidence="1">
    <location>
        <begin position="247"/>
        <end position="261"/>
    </location>
</feature>
<feature type="compositionally biased region" description="Basic residues" evidence="1">
    <location>
        <begin position="234"/>
        <end position="246"/>
    </location>
</feature>
<dbReference type="PANTHER" id="PTHR38846:SF1">
    <property type="entry name" value="C3H1-TYPE DOMAIN-CONTAINING PROTEIN"/>
    <property type="match status" value="1"/>
</dbReference>
<feature type="region of interest" description="Disordered" evidence="1">
    <location>
        <begin position="228"/>
        <end position="261"/>
    </location>
</feature>
<proteinExistence type="predicted"/>
<name>F8N3M7_NEUT8</name>
<evidence type="ECO:0000313" key="2">
    <source>
        <dbReference type="EMBL" id="EGO53428.1"/>
    </source>
</evidence>
<dbReference type="GeneID" id="20828321"/>
<dbReference type="VEuPathDB" id="FungiDB:NEUTE1DRAFT_51763"/>
<dbReference type="PANTHER" id="PTHR38846">
    <property type="entry name" value="C3H1-TYPE DOMAIN-CONTAINING PROTEIN"/>
    <property type="match status" value="1"/>
</dbReference>
<gene>
    <name evidence="2" type="ORF">NEUTE1DRAFT_51763</name>
</gene>
<dbReference type="RefSeq" id="XP_009855407.1">
    <property type="nucleotide sequence ID" value="XM_009857105.1"/>
</dbReference>
<dbReference type="EMBL" id="GL891382">
    <property type="protein sequence ID" value="EGO53428.1"/>
    <property type="molecule type" value="Genomic_DNA"/>
</dbReference>
<dbReference type="OrthoDB" id="4583894at2759"/>